<evidence type="ECO:0000256" key="2">
    <source>
        <dbReference type="ARBA" id="ARBA00023125"/>
    </source>
</evidence>
<dbReference type="SUPFAM" id="SSF51306">
    <property type="entry name" value="LexA/Signal peptidase"/>
    <property type="match status" value="1"/>
</dbReference>
<dbReference type="SUPFAM" id="SSF47413">
    <property type="entry name" value="lambda repressor-like DNA-binding domains"/>
    <property type="match status" value="1"/>
</dbReference>
<reference evidence="5 6" key="1">
    <citation type="submission" date="2009-02" db="EMBL/GenBank/DDBJ databases">
        <title>The Genome Sequence of Oxalobacter formigenes OXCC13.</title>
        <authorList>
            <consortium name="The Broad Institute Genome Sequencing Platform"/>
            <person name="Ward D."/>
            <person name="Young S.K."/>
            <person name="Kodira C.D."/>
            <person name="Zeng Q."/>
            <person name="Koehrsen M."/>
            <person name="Alvarado L."/>
            <person name="Berlin A."/>
            <person name="Borenstein D."/>
            <person name="Chen Z."/>
            <person name="Engels R."/>
            <person name="Freedman E."/>
            <person name="Gellesch M."/>
            <person name="Goldberg J."/>
            <person name="Griggs A."/>
            <person name="Gujja S."/>
            <person name="Heiman D."/>
            <person name="Hepburn T."/>
            <person name="Howarth C."/>
            <person name="Jen D."/>
            <person name="Larson L."/>
            <person name="Lewis B."/>
            <person name="Mehta T."/>
            <person name="Park D."/>
            <person name="Pearson M."/>
            <person name="Roberts A."/>
            <person name="Saif S."/>
            <person name="Shea T."/>
            <person name="Shenoy N."/>
            <person name="Sisk P."/>
            <person name="Stolte C."/>
            <person name="Sykes S."/>
            <person name="Walk T."/>
            <person name="White J."/>
            <person name="Yandava C."/>
            <person name="Allison M.J."/>
            <person name="Lander E."/>
            <person name="Nusbaum C."/>
            <person name="Galagan J."/>
            <person name="Birren B."/>
        </authorList>
    </citation>
    <scope>NUCLEOTIDE SEQUENCE [LARGE SCALE GENOMIC DNA]</scope>
    <source>
        <strain evidence="5 6">OXCC13</strain>
    </source>
</reference>
<dbReference type="Pfam" id="PF00717">
    <property type="entry name" value="Peptidase_S24"/>
    <property type="match status" value="1"/>
</dbReference>
<organism evidence="5 6">
    <name type="scientific">Oxalobacter formigenes OXCC13</name>
    <dbReference type="NCBI Taxonomy" id="556269"/>
    <lineage>
        <taxon>Bacteria</taxon>
        <taxon>Pseudomonadati</taxon>
        <taxon>Pseudomonadota</taxon>
        <taxon>Betaproteobacteria</taxon>
        <taxon>Burkholderiales</taxon>
        <taxon>Oxalobacteraceae</taxon>
        <taxon>Oxalobacter</taxon>
    </lineage>
</organism>
<evidence type="ECO:0000313" key="5">
    <source>
        <dbReference type="EMBL" id="EEO29278.1"/>
    </source>
</evidence>
<dbReference type="InterPro" id="IPR001387">
    <property type="entry name" value="Cro/C1-type_HTH"/>
</dbReference>
<protein>
    <submittedName>
        <fullName evidence="5">Peptidase S24-like protein</fullName>
    </submittedName>
</protein>
<keyword evidence="3" id="KW-0804">Transcription</keyword>
<dbReference type="SMART" id="SM00530">
    <property type="entry name" value="HTH_XRE"/>
    <property type="match status" value="1"/>
</dbReference>
<keyword evidence="1" id="KW-0805">Transcription regulation</keyword>
<sequence>MSLGKQIKKYRQQLDWTLEKLEEESGVPKGTISALEVRDSDRSKYAPEIARAFGISVDQLMDENIDASEAVNSHEKSKGDDEHTIRQFNTGGGMGNGLILQEQSGIIENFRVSSAWLHANIKGHSSTKNLCIVTGYGESMKPLFNPGDPVIVDLQIKEYVGEFPYFFRIENEGFIKRLQRVPGEGYRVLSDNPKYETWTIKQGMDFEIFGKVIKVWKSEDF</sequence>
<accession>C3X7V2</accession>
<dbReference type="Pfam" id="PF01381">
    <property type="entry name" value="HTH_3"/>
    <property type="match status" value="1"/>
</dbReference>
<name>C3X7V2_OXAFO</name>
<dbReference type="GeneID" id="77135793"/>
<dbReference type="PANTHER" id="PTHR40661:SF3">
    <property type="entry name" value="FELS-1 PROPHAGE TRANSCRIPTIONAL REGULATOR"/>
    <property type="match status" value="1"/>
</dbReference>
<dbReference type="EMBL" id="GG658170">
    <property type="protein sequence ID" value="EEO29278.1"/>
    <property type="molecule type" value="Genomic_DNA"/>
</dbReference>
<evidence type="ECO:0000259" key="4">
    <source>
        <dbReference type="PROSITE" id="PS50943"/>
    </source>
</evidence>
<dbReference type="HOGENOM" id="CLU_066192_1_2_4"/>
<proteinExistence type="predicted"/>
<dbReference type="GO" id="GO:0003677">
    <property type="term" value="F:DNA binding"/>
    <property type="evidence" value="ECO:0007669"/>
    <property type="project" value="UniProtKB-KW"/>
</dbReference>
<dbReference type="InterPro" id="IPR036286">
    <property type="entry name" value="LexA/Signal_pep-like_sf"/>
</dbReference>
<dbReference type="CDD" id="cd06529">
    <property type="entry name" value="S24_LexA-like"/>
    <property type="match status" value="1"/>
</dbReference>
<dbReference type="STRING" id="847.BRW83_1966"/>
<dbReference type="Gene3D" id="1.10.260.40">
    <property type="entry name" value="lambda repressor-like DNA-binding domains"/>
    <property type="match status" value="1"/>
</dbReference>
<dbReference type="PROSITE" id="PS50943">
    <property type="entry name" value="HTH_CROC1"/>
    <property type="match status" value="1"/>
</dbReference>
<dbReference type="RefSeq" id="WP_005879643.1">
    <property type="nucleotide sequence ID" value="NZ_CP019430.1"/>
</dbReference>
<keyword evidence="6" id="KW-1185">Reference proteome</keyword>
<dbReference type="PANTHER" id="PTHR40661">
    <property type="match status" value="1"/>
</dbReference>
<dbReference type="AlphaFoldDB" id="C3X7V2"/>
<dbReference type="InterPro" id="IPR010982">
    <property type="entry name" value="Lambda_DNA-bd_dom_sf"/>
</dbReference>
<keyword evidence="2" id="KW-0238">DNA-binding</keyword>
<dbReference type="Gene3D" id="2.10.109.10">
    <property type="entry name" value="Umud Fragment, subunit A"/>
    <property type="match status" value="1"/>
</dbReference>
<dbReference type="CDD" id="cd00093">
    <property type="entry name" value="HTH_XRE"/>
    <property type="match status" value="1"/>
</dbReference>
<dbReference type="OrthoDB" id="9788236at2"/>
<feature type="domain" description="HTH cro/C1-type" evidence="4">
    <location>
        <begin position="7"/>
        <end position="60"/>
    </location>
</feature>
<dbReference type="InterPro" id="IPR015927">
    <property type="entry name" value="Peptidase_S24_S26A/B/C"/>
</dbReference>
<evidence type="ECO:0000313" key="6">
    <source>
        <dbReference type="Proteomes" id="UP000005089"/>
    </source>
</evidence>
<evidence type="ECO:0000256" key="1">
    <source>
        <dbReference type="ARBA" id="ARBA00023015"/>
    </source>
</evidence>
<dbReference type="InterPro" id="IPR039418">
    <property type="entry name" value="LexA-like"/>
</dbReference>
<gene>
    <name evidence="5" type="ORF">OFBG_00306</name>
</gene>
<evidence type="ECO:0000256" key="3">
    <source>
        <dbReference type="ARBA" id="ARBA00023163"/>
    </source>
</evidence>
<dbReference type="Proteomes" id="UP000005089">
    <property type="component" value="Unassembled WGS sequence"/>
</dbReference>